<dbReference type="InterPro" id="IPR011006">
    <property type="entry name" value="CheY-like_superfamily"/>
</dbReference>
<dbReference type="GO" id="GO:0000160">
    <property type="term" value="P:phosphorelay signal transduction system"/>
    <property type="evidence" value="ECO:0007669"/>
    <property type="project" value="InterPro"/>
</dbReference>
<evidence type="ECO:0000313" key="4">
    <source>
        <dbReference type="EMBL" id="OAN53754.1"/>
    </source>
</evidence>
<evidence type="ECO:0000259" key="2">
    <source>
        <dbReference type="PROSITE" id="PS50110"/>
    </source>
</evidence>
<comment type="caution">
    <text evidence="4">The sequence shown here is derived from an EMBL/GenBank/DDBJ whole genome shotgun (WGS) entry which is preliminary data.</text>
</comment>
<dbReference type="SMART" id="SM00267">
    <property type="entry name" value="GGDEF"/>
    <property type="match status" value="1"/>
</dbReference>
<feature type="domain" description="GGDEF" evidence="3">
    <location>
        <begin position="185"/>
        <end position="317"/>
    </location>
</feature>
<dbReference type="RefSeq" id="WP_068490130.1">
    <property type="nucleotide sequence ID" value="NZ_LWQT01000039.1"/>
</dbReference>
<keyword evidence="5" id="KW-1185">Reference proteome</keyword>
<accession>A0A178MU77</accession>
<keyword evidence="1" id="KW-0597">Phosphoprotein</keyword>
<dbReference type="Proteomes" id="UP000078428">
    <property type="component" value="Unassembled WGS sequence"/>
</dbReference>
<dbReference type="NCBIfam" id="TIGR00254">
    <property type="entry name" value="GGDEF"/>
    <property type="match status" value="1"/>
</dbReference>
<reference evidence="4 5" key="1">
    <citation type="submission" date="2016-04" db="EMBL/GenBank/DDBJ databases">
        <title>Draft genome sequence of freshwater magnetotactic bacteria Magnetospirillum marisnigri SP-1 and Magnetospirillum moscoviense BB-1.</title>
        <authorList>
            <person name="Koziaeva V."/>
            <person name="Dziuba M.V."/>
            <person name="Ivanov T.M."/>
            <person name="Kuznetsov B."/>
            <person name="Grouzdev D.S."/>
        </authorList>
    </citation>
    <scope>NUCLEOTIDE SEQUENCE [LARGE SCALE GENOMIC DNA]</scope>
    <source>
        <strain evidence="4 5">SP-1</strain>
    </source>
</reference>
<evidence type="ECO:0000259" key="3">
    <source>
        <dbReference type="PROSITE" id="PS50887"/>
    </source>
</evidence>
<organism evidence="4 5">
    <name type="scientific">Paramagnetospirillum marisnigri</name>
    <dbReference type="NCBI Taxonomy" id="1285242"/>
    <lineage>
        <taxon>Bacteria</taxon>
        <taxon>Pseudomonadati</taxon>
        <taxon>Pseudomonadota</taxon>
        <taxon>Alphaproteobacteria</taxon>
        <taxon>Rhodospirillales</taxon>
        <taxon>Magnetospirillaceae</taxon>
        <taxon>Paramagnetospirillum</taxon>
    </lineage>
</organism>
<feature type="domain" description="Response regulatory" evidence="2">
    <location>
        <begin position="24"/>
        <end position="141"/>
    </location>
</feature>
<dbReference type="InterPro" id="IPR029787">
    <property type="entry name" value="Nucleotide_cyclase"/>
</dbReference>
<dbReference type="Gene3D" id="3.40.50.2300">
    <property type="match status" value="1"/>
</dbReference>
<dbReference type="InterPro" id="IPR000160">
    <property type="entry name" value="GGDEF_dom"/>
</dbReference>
<dbReference type="CDD" id="cd00156">
    <property type="entry name" value="REC"/>
    <property type="match status" value="1"/>
</dbReference>
<dbReference type="SUPFAM" id="SSF55073">
    <property type="entry name" value="Nucleotide cyclase"/>
    <property type="match status" value="1"/>
</dbReference>
<dbReference type="Pfam" id="PF00990">
    <property type="entry name" value="GGDEF"/>
    <property type="match status" value="1"/>
</dbReference>
<sequence length="317" mass="35269">MLIDPSDLLAFQDPEEVCSKSPFRVLVVEDDLVHFTYCEHVLRNIYGDKLILQRVTDCLGAIEALNANEYEICLLDYLVKDGSAKDVLGRVDFTQVITPVIVVSAFDDREFVLEALRHGADDYVIKGRFSEGDLHQAIQYAIYRKYKELKLRRRALYDPLTGLANRSLLYDRLDEAHRYASRHKEKFAVLVVDLDKLKLVNDSMGHEAGDRLIQISANALVSSLRASDTIARVGGDEFVAILKNVRDKQGLARLCANLLKAVETRTSAEGGFTAQISCSIGVAVYPDDTVSLAEMLRLADTAMYAVKANGGGSFKFV</sequence>
<dbReference type="PROSITE" id="PS50887">
    <property type="entry name" value="GGDEF"/>
    <property type="match status" value="1"/>
</dbReference>
<gene>
    <name evidence="4" type="ORF">A6A04_13945</name>
</gene>
<dbReference type="CDD" id="cd01949">
    <property type="entry name" value="GGDEF"/>
    <property type="match status" value="1"/>
</dbReference>
<dbReference type="InterPro" id="IPR052163">
    <property type="entry name" value="DGC-Regulatory_Protein"/>
</dbReference>
<protein>
    <submittedName>
        <fullName evidence="4">Diguanylate cyclase response regulator</fullName>
    </submittedName>
</protein>
<dbReference type="EMBL" id="LWQT01000039">
    <property type="protein sequence ID" value="OAN53754.1"/>
    <property type="molecule type" value="Genomic_DNA"/>
</dbReference>
<dbReference type="PANTHER" id="PTHR46663">
    <property type="entry name" value="DIGUANYLATE CYCLASE DGCT-RELATED"/>
    <property type="match status" value="1"/>
</dbReference>
<dbReference type="Gene3D" id="3.30.70.270">
    <property type="match status" value="1"/>
</dbReference>
<dbReference type="SUPFAM" id="SSF52172">
    <property type="entry name" value="CheY-like"/>
    <property type="match status" value="1"/>
</dbReference>
<evidence type="ECO:0000313" key="5">
    <source>
        <dbReference type="Proteomes" id="UP000078428"/>
    </source>
</evidence>
<name>A0A178MU77_9PROT</name>
<feature type="modified residue" description="4-aspartylphosphate" evidence="1">
    <location>
        <position position="76"/>
    </location>
</feature>
<dbReference type="Pfam" id="PF00072">
    <property type="entry name" value="Response_reg"/>
    <property type="match status" value="1"/>
</dbReference>
<proteinExistence type="predicted"/>
<dbReference type="AlphaFoldDB" id="A0A178MU77"/>
<dbReference type="InterPro" id="IPR043128">
    <property type="entry name" value="Rev_trsase/Diguanyl_cyclase"/>
</dbReference>
<dbReference type="STRING" id="1285242.A6A04_13945"/>
<dbReference type="OrthoDB" id="9812260at2"/>
<dbReference type="SMART" id="SM00448">
    <property type="entry name" value="REC"/>
    <property type="match status" value="1"/>
</dbReference>
<dbReference type="PROSITE" id="PS50110">
    <property type="entry name" value="RESPONSE_REGULATORY"/>
    <property type="match status" value="1"/>
</dbReference>
<evidence type="ECO:0000256" key="1">
    <source>
        <dbReference type="PROSITE-ProRule" id="PRU00169"/>
    </source>
</evidence>
<dbReference type="PANTHER" id="PTHR46663:SF3">
    <property type="entry name" value="SLL0267 PROTEIN"/>
    <property type="match status" value="1"/>
</dbReference>
<dbReference type="InterPro" id="IPR001789">
    <property type="entry name" value="Sig_transdc_resp-reg_receiver"/>
</dbReference>